<evidence type="ECO:0000313" key="4">
    <source>
        <dbReference type="Proteomes" id="UP000241074"/>
    </source>
</evidence>
<dbReference type="Proteomes" id="UP000241074">
    <property type="component" value="Chromosome"/>
</dbReference>
<reference evidence="3 4" key="2">
    <citation type="submission" date="2018-03" db="EMBL/GenBank/DDBJ databases">
        <authorList>
            <person name="Keele B.F."/>
        </authorList>
    </citation>
    <scope>NUCLEOTIDE SEQUENCE [LARGE SCALE GENOMIC DNA]</scope>
    <source>
        <strain evidence="3 4">D13</strain>
    </source>
</reference>
<keyword evidence="4" id="KW-1185">Reference proteome</keyword>
<comment type="similarity">
    <text evidence="1">Belongs to the AHA1 family.</text>
</comment>
<feature type="domain" description="Activator of Hsp90 ATPase homologue 1/2-like C-terminal" evidence="2">
    <location>
        <begin position="17"/>
        <end position="148"/>
    </location>
</feature>
<dbReference type="Pfam" id="PF08327">
    <property type="entry name" value="AHSA1"/>
    <property type="match status" value="2"/>
</dbReference>
<organism evidence="3 4">
    <name type="scientific">Ahniella affigens</name>
    <dbReference type="NCBI Taxonomy" id="2021234"/>
    <lineage>
        <taxon>Bacteria</taxon>
        <taxon>Pseudomonadati</taxon>
        <taxon>Pseudomonadota</taxon>
        <taxon>Gammaproteobacteria</taxon>
        <taxon>Lysobacterales</taxon>
        <taxon>Rhodanobacteraceae</taxon>
        <taxon>Ahniella</taxon>
    </lineage>
</organism>
<evidence type="ECO:0000256" key="1">
    <source>
        <dbReference type="ARBA" id="ARBA00006817"/>
    </source>
</evidence>
<dbReference type="AlphaFoldDB" id="A0A2P1PWH5"/>
<name>A0A2P1PWH5_9GAMM</name>
<reference evidence="3 4" key="1">
    <citation type="submission" date="2018-03" db="EMBL/GenBank/DDBJ databases">
        <title>Ahniella affigens gen. nov., sp. nov., a gammaproteobacterium isolated from sandy soil near a stream.</title>
        <authorList>
            <person name="Ko Y."/>
            <person name="Kim J.-H."/>
        </authorList>
    </citation>
    <scope>NUCLEOTIDE SEQUENCE [LARGE SCALE GENOMIC DNA]</scope>
    <source>
        <strain evidence="3 4">D13</strain>
    </source>
</reference>
<evidence type="ECO:0000313" key="3">
    <source>
        <dbReference type="EMBL" id="AVP99215.1"/>
    </source>
</evidence>
<dbReference type="KEGG" id="xba:C7S18_19515"/>
<dbReference type="InterPro" id="IPR023393">
    <property type="entry name" value="START-like_dom_sf"/>
</dbReference>
<dbReference type="RefSeq" id="WP_106893135.1">
    <property type="nucleotide sequence ID" value="NZ_CP027860.1"/>
</dbReference>
<protein>
    <recommendedName>
        <fullName evidence="2">Activator of Hsp90 ATPase homologue 1/2-like C-terminal domain-containing protein</fullName>
    </recommendedName>
</protein>
<proteinExistence type="inferred from homology"/>
<dbReference type="SUPFAM" id="SSF55961">
    <property type="entry name" value="Bet v1-like"/>
    <property type="match status" value="2"/>
</dbReference>
<dbReference type="EMBL" id="CP027860">
    <property type="protein sequence ID" value="AVP99215.1"/>
    <property type="molecule type" value="Genomic_DNA"/>
</dbReference>
<sequence length="314" mass="35995">MATTTKSSVLSLSRTYDAPLQAVWEAWTIPEEVAQWWGPRGFTLTTHDRDFRTGGHWHYTMHGPDGTDYENTTQYLEVVPMQRMVYDHGGHRDRPPLFRVHALFTERDGKTQLDMSMTFATPEIAQEMRGFIKKAGGEGTWDRLAEHLGKRVAGKEYFIITRSFAASIEQVYQMWADPEQLAQWLPPTGATMRFLRPAGDIGTTGFYEMTLPGQPPMYGRITWLVREPPNRLAYTQQFCDANERVIRPPFFEHWPTTMLAEIDLVAEGPDQTRVRVRWDAQDANAEDLAEFIKQRAGMTLGWTGSFDKLEALLT</sequence>
<dbReference type="OrthoDB" id="9805228at2"/>
<feature type="domain" description="Activator of Hsp90 ATPase homologue 1/2-like C-terminal" evidence="2">
    <location>
        <begin position="166"/>
        <end position="313"/>
    </location>
</feature>
<evidence type="ECO:0000259" key="2">
    <source>
        <dbReference type="Pfam" id="PF08327"/>
    </source>
</evidence>
<dbReference type="CDD" id="cd07814">
    <property type="entry name" value="SRPBCC_CalC_Aha1-like"/>
    <property type="match status" value="1"/>
</dbReference>
<dbReference type="InterPro" id="IPR013538">
    <property type="entry name" value="ASHA1/2-like_C"/>
</dbReference>
<accession>A0A2P1PWH5</accession>
<gene>
    <name evidence="3" type="ORF">C7S18_19515</name>
</gene>
<dbReference type="Gene3D" id="3.30.530.20">
    <property type="match status" value="2"/>
</dbReference>